<dbReference type="GO" id="GO:0005737">
    <property type="term" value="C:cytoplasm"/>
    <property type="evidence" value="ECO:0007669"/>
    <property type="project" value="UniProtKB-SubCell"/>
</dbReference>
<comment type="subcellular location">
    <subcellularLocation>
        <location evidence="2">Cytoplasm</location>
    </subcellularLocation>
</comment>
<dbReference type="SUPFAM" id="SSF51905">
    <property type="entry name" value="FAD/NAD(P)-binding domain"/>
    <property type="match status" value="2"/>
</dbReference>
<keyword evidence="5" id="KW-0285">Flavoprotein</keyword>
<evidence type="ECO:0000256" key="8">
    <source>
        <dbReference type="ARBA" id="ARBA00023027"/>
    </source>
</evidence>
<keyword evidence="12" id="KW-1185">Reference proteome</keyword>
<sequence length="389" mass="39969">MAEPSSPPDGIVIVGSGLGGYTLAREVRRRDDAVPITLITADGGESYSKPMLSAAFAQGKSPADLVQKTAALIASDLSIRVMTRHQVEAIHRDRQRLALRRPDGTGTEIGYGRLVLAIGADPRPYRVEGSAAAGLFTVNDLDDYIVWREALAPASRVLLIGAGLIGCEFANDLLTGGHGVTLVDPAPWPLGRLLPEELGTAMSTALGGAGATLHLGRSVTAFAPGLATLDDGSQIRFDRALTAIGLVPRTAMAAAAGLAVARGIVVDRLLRSSDPAIFALGDCVETASGPLPYIAPLLAEAKALAATLTGTETPLVLPALPIVVKTPALPTTVCPPPPGAEGHWRVEGEGGDLKALFVAPDGGPLGFALCGKRAGEARALAALMPPLLP</sequence>
<comment type="cofactor">
    <cofactor evidence="1">
        <name>FAD</name>
        <dbReference type="ChEBI" id="CHEBI:57692"/>
    </cofactor>
</comment>
<dbReference type="Pfam" id="PF18113">
    <property type="entry name" value="Rbx_binding"/>
    <property type="match status" value="1"/>
</dbReference>
<evidence type="ECO:0000313" key="11">
    <source>
        <dbReference type="EMBL" id="SEH34365.1"/>
    </source>
</evidence>
<protein>
    <submittedName>
        <fullName evidence="11">Rubredoxin-NAD+ reductase</fullName>
    </submittedName>
</protein>
<dbReference type="RefSeq" id="WP_074767337.1">
    <property type="nucleotide sequence ID" value="NZ_FNWO01000005.1"/>
</dbReference>
<feature type="domain" description="FAD/NAD(P)-binding" evidence="9">
    <location>
        <begin position="11"/>
        <end position="284"/>
    </location>
</feature>
<evidence type="ECO:0000256" key="3">
    <source>
        <dbReference type="ARBA" id="ARBA00006442"/>
    </source>
</evidence>
<dbReference type="Pfam" id="PF07992">
    <property type="entry name" value="Pyr_redox_2"/>
    <property type="match status" value="1"/>
</dbReference>
<dbReference type="PRINTS" id="PR00368">
    <property type="entry name" value="FADPNR"/>
</dbReference>
<dbReference type="InterPro" id="IPR050260">
    <property type="entry name" value="FAD-bd_OxRdtase"/>
</dbReference>
<accession>A0A1H6HJB9</accession>
<gene>
    <name evidence="11" type="ORF">SAMN04244559_01614</name>
</gene>
<evidence type="ECO:0000259" key="9">
    <source>
        <dbReference type="Pfam" id="PF07992"/>
    </source>
</evidence>
<evidence type="ECO:0000313" key="12">
    <source>
        <dbReference type="Proteomes" id="UP000182983"/>
    </source>
</evidence>
<evidence type="ECO:0000256" key="2">
    <source>
        <dbReference type="ARBA" id="ARBA00004496"/>
    </source>
</evidence>
<dbReference type="PANTHER" id="PTHR43429:SF3">
    <property type="entry name" value="NITRITE REDUCTASE [NAD(P)H]"/>
    <property type="match status" value="1"/>
</dbReference>
<dbReference type="OrthoDB" id="7809559at2"/>
<dbReference type="EMBL" id="FNWO01000005">
    <property type="protein sequence ID" value="SEH34365.1"/>
    <property type="molecule type" value="Genomic_DNA"/>
</dbReference>
<reference evidence="12" key="1">
    <citation type="submission" date="2016-10" db="EMBL/GenBank/DDBJ databases">
        <authorList>
            <person name="Varghese N."/>
            <person name="Submissions S."/>
        </authorList>
    </citation>
    <scope>NUCLEOTIDE SEQUENCE [LARGE SCALE GENOMIC DNA]</scope>
    <source>
        <strain evidence="12">DSM 13234</strain>
    </source>
</reference>
<dbReference type="InterPro" id="IPR036188">
    <property type="entry name" value="FAD/NAD-bd_sf"/>
</dbReference>
<proteinExistence type="inferred from homology"/>
<evidence type="ECO:0000259" key="10">
    <source>
        <dbReference type="Pfam" id="PF18113"/>
    </source>
</evidence>
<evidence type="ECO:0000256" key="1">
    <source>
        <dbReference type="ARBA" id="ARBA00001974"/>
    </source>
</evidence>
<dbReference type="Proteomes" id="UP000182983">
    <property type="component" value="Unassembled WGS sequence"/>
</dbReference>
<name>A0A1H6HJB9_MAGFU</name>
<evidence type="ECO:0000256" key="5">
    <source>
        <dbReference type="ARBA" id="ARBA00022630"/>
    </source>
</evidence>
<dbReference type="GO" id="GO:0016491">
    <property type="term" value="F:oxidoreductase activity"/>
    <property type="evidence" value="ECO:0007669"/>
    <property type="project" value="UniProtKB-KW"/>
</dbReference>
<keyword evidence="7" id="KW-0560">Oxidoreductase</keyword>
<keyword evidence="6" id="KW-0274">FAD</keyword>
<organism evidence="11 12">
    <name type="scientific">Magnetospirillum fulvum</name>
    <name type="common">Rhodospirillum fulvum</name>
    <dbReference type="NCBI Taxonomy" id="1082"/>
    <lineage>
        <taxon>Bacteria</taxon>
        <taxon>Pseudomonadati</taxon>
        <taxon>Pseudomonadota</taxon>
        <taxon>Alphaproteobacteria</taxon>
        <taxon>Rhodospirillales</taxon>
        <taxon>Rhodospirillaceae</taxon>
        <taxon>Magnetospirillum</taxon>
    </lineage>
</organism>
<feature type="domain" description="Rubredoxin binding" evidence="10">
    <location>
        <begin position="315"/>
        <end position="382"/>
    </location>
</feature>
<dbReference type="Gene3D" id="3.30.390.120">
    <property type="match status" value="1"/>
</dbReference>
<dbReference type="AlphaFoldDB" id="A0A1H6HJB9"/>
<keyword evidence="8" id="KW-0520">NAD</keyword>
<dbReference type="PANTHER" id="PTHR43429">
    <property type="entry name" value="PYRIDINE NUCLEOTIDE-DISULFIDE OXIDOREDUCTASE DOMAIN-CONTAINING"/>
    <property type="match status" value="1"/>
</dbReference>
<dbReference type="InterPro" id="IPR041364">
    <property type="entry name" value="Rbx-bd"/>
</dbReference>
<dbReference type="PRINTS" id="PR00411">
    <property type="entry name" value="PNDRDTASEI"/>
</dbReference>
<evidence type="ECO:0000256" key="4">
    <source>
        <dbReference type="ARBA" id="ARBA00022490"/>
    </source>
</evidence>
<comment type="similarity">
    <text evidence="3">Belongs to the FAD-dependent oxidoreductase family.</text>
</comment>
<evidence type="ECO:0000256" key="6">
    <source>
        <dbReference type="ARBA" id="ARBA00022827"/>
    </source>
</evidence>
<keyword evidence="4" id="KW-0963">Cytoplasm</keyword>
<evidence type="ECO:0000256" key="7">
    <source>
        <dbReference type="ARBA" id="ARBA00023002"/>
    </source>
</evidence>
<dbReference type="Gene3D" id="3.50.50.60">
    <property type="entry name" value="FAD/NAD(P)-binding domain"/>
    <property type="match status" value="2"/>
</dbReference>
<dbReference type="InterPro" id="IPR023753">
    <property type="entry name" value="FAD/NAD-binding_dom"/>
</dbReference>